<evidence type="ECO:0000256" key="3">
    <source>
        <dbReference type="ARBA" id="ARBA00022989"/>
    </source>
</evidence>
<reference evidence="8 9" key="1">
    <citation type="submission" date="2018-10" db="EMBL/GenBank/DDBJ databases">
        <title>Draft genome of Cortibacter populi DSM10536.</title>
        <authorList>
            <person name="Bernier A.-M."/>
            <person name="Bernard K."/>
        </authorList>
    </citation>
    <scope>NUCLEOTIDE SEQUENCE [LARGE SCALE GENOMIC DNA]</scope>
    <source>
        <strain evidence="8 9">DSM 105136</strain>
    </source>
</reference>
<dbReference type="EC" id="4.2.2.29" evidence="7"/>
<dbReference type="Proteomes" id="UP000278006">
    <property type="component" value="Unassembled WGS sequence"/>
</dbReference>
<keyword evidence="5 7" id="KW-0456">Lyase</keyword>
<evidence type="ECO:0000313" key="9">
    <source>
        <dbReference type="Proteomes" id="UP000278006"/>
    </source>
</evidence>
<dbReference type="CDD" id="cd08010">
    <property type="entry name" value="MltG_like"/>
    <property type="match status" value="1"/>
</dbReference>
<feature type="transmembrane region" description="Helical" evidence="7">
    <location>
        <begin position="49"/>
        <end position="71"/>
    </location>
</feature>
<dbReference type="HAMAP" id="MF_02065">
    <property type="entry name" value="MltG"/>
    <property type="match status" value="1"/>
</dbReference>
<protein>
    <recommendedName>
        <fullName evidence="7">Endolytic murein transglycosylase</fullName>
        <ecNumber evidence="7">4.2.2.29</ecNumber>
    </recommendedName>
    <alternativeName>
        <fullName evidence="7">Peptidoglycan lytic transglycosylase</fullName>
    </alternativeName>
    <alternativeName>
        <fullName evidence="7">Peptidoglycan polymerization terminase</fullName>
    </alternativeName>
</protein>
<name>A0A3M6R163_9BURK</name>
<dbReference type="Pfam" id="PF02618">
    <property type="entry name" value="YceG"/>
    <property type="match status" value="1"/>
</dbReference>
<dbReference type="InterPro" id="IPR003770">
    <property type="entry name" value="MLTG-like"/>
</dbReference>
<dbReference type="Gene3D" id="3.30.160.60">
    <property type="entry name" value="Classic Zinc Finger"/>
    <property type="match status" value="1"/>
</dbReference>
<evidence type="ECO:0000256" key="6">
    <source>
        <dbReference type="ARBA" id="ARBA00023316"/>
    </source>
</evidence>
<evidence type="ECO:0000256" key="7">
    <source>
        <dbReference type="HAMAP-Rule" id="MF_02065"/>
    </source>
</evidence>
<sequence length="375" mass="41738">MKGRVSGPAGAGLRRGIVCYRRPVFGRHGLDGHGVQGFIRGSPILLRKLLYFVFFLLLLAGAAAGYAVWWWGQPLQIAAKPAEVDIARGTPVRGVAQQLHDSGVLRVPPELLHAWLRVSGEGVQVKAGYYEFESGVTPRRVIERLVKGEQSLLPMTIVEGWNFRQLRALLAQMPITHETAELNDAQIMARLGREGVHPEGRFFPDTYMFARGSSDLAILRQAMEAMDRMLEAAWSQRDRNLPLKSPDEALILASIVEKETGLHTDRGRIAGVFINRIRRGMLLQTDPTVIYGLGEDFDGRLRRRHLDTDSPWNTYTRAGLPPTPIAMPGKASLLAAVQPEKTTALYFVARGDGTSQFSDTLQEHNRAVNQYIRGR</sequence>
<keyword evidence="4 7" id="KW-0472">Membrane</keyword>
<evidence type="ECO:0000256" key="1">
    <source>
        <dbReference type="ARBA" id="ARBA00022475"/>
    </source>
</evidence>
<keyword evidence="7" id="KW-0997">Cell inner membrane</keyword>
<dbReference type="GO" id="GO:0008932">
    <property type="term" value="F:lytic endotransglycosylase activity"/>
    <property type="evidence" value="ECO:0007669"/>
    <property type="project" value="UniProtKB-UniRule"/>
</dbReference>
<accession>A0A3M6R163</accession>
<keyword evidence="6 7" id="KW-0961">Cell wall biogenesis/degradation</keyword>
<comment type="catalytic activity">
    <reaction evidence="7">
        <text>a peptidoglycan chain = a peptidoglycan chain with N-acetyl-1,6-anhydromuramyl-[peptide] at the reducing end + a peptidoglycan chain with N-acetylglucosamine at the non-reducing end.</text>
        <dbReference type="EC" id="4.2.2.29"/>
    </reaction>
</comment>
<comment type="similarity">
    <text evidence="7">Belongs to the transglycosylase MltG family.</text>
</comment>
<dbReference type="GO" id="GO:0005886">
    <property type="term" value="C:plasma membrane"/>
    <property type="evidence" value="ECO:0007669"/>
    <property type="project" value="UniProtKB-SubCell"/>
</dbReference>
<organism evidence="8 9">
    <name type="scientific">Corticibacter populi</name>
    <dbReference type="NCBI Taxonomy" id="1550736"/>
    <lineage>
        <taxon>Bacteria</taxon>
        <taxon>Pseudomonadati</taxon>
        <taxon>Pseudomonadota</taxon>
        <taxon>Betaproteobacteria</taxon>
        <taxon>Burkholderiales</taxon>
        <taxon>Comamonadaceae</taxon>
        <taxon>Corticibacter</taxon>
    </lineage>
</organism>
<proteinExistence type="inferred from homology"/>
<dbReference type="PANTHER" id="PTHR30518:SF2">
    <property type="entry name" value="ENDOLYTIC MUREIN TRANSGLYCOSYLASE"/>
    <property type="match status" value="1"/>
</dbReference>
<dbReference type="Gene3D" id="3.30.1490.480">
    <property type="entry name" value="Endolytic murein transglycosylase"/>
    <property type="match status" value="1"/>
</dbReference>
<evidence type="ECO:0000313" key="8">
    <source>
        <dbReference type="EMBL" id="RMX08472.1"/>
    </source>
</evidence>
<keyword evidence="9" id="KW-1185">Reference proteome</keyword>
<feature type="site" description="Important for catalytic activity" evidence="7">
    <location>
        <position position="259"/>
    </location>
</feature>
<comment type="subcellular location">
    <subcellularLocation>
        <location evidence="7">Cell inner membrane</location>
        <topology evidence="7">Single-pass membrane protein</topology>
    </subcellularLocation>
</comment>
<keyword evidence="1 7" id="KW-1003">Cell membrane</keyword>
<dbReference type="EMBL" id="RDQO01000001">
    <property type="protein sequence ID" value="RMX08472.1"/>
    <property type="molecule type" value="Genomic_DNA"/>
</dbReference>
<evidence type="ECO:0000256" key="5">
    <source>
        <dbReference type="ARBA" id="ARBA00023239"/>
    </source>
</evidence>
<dbReference type="PANTHER" id="PTHR30518">
    <property type="entry name" value="ENDOLYTIC MUREIN TRANSGLYCOSYLASE"/>
    <property type="match status" value="1"/>
</dbReference>
<evidence type="ECO:0000256" key="2">
    <source>
        <dbReference type="ARBA" id="ARBA00022692"/>
    </source>
</evidence>
<comment type="caution">
    <text evidence="8">The sequence shown here is derived from an EMBL/GenBank/DDBJ whole genome shotgun (WGS) entry which is preliminary data.</text>
</comment>
<evidence type="ECO:0000256" key="4">
    <source>
        <dbReference type="ARBA" id="ARBA00023136"/>
    </source>
</evidence>
<keyword evidence="2 7" id="KW-0812">Transmembrane</keyword>
<dbReference type="GO" id="GO:0009252">
    <property type="term" value="P:peptidoglycan biosynthetic process"/>
    <property type="evidence" value="ECO:0007669"/>
    <property type="project" value="UniProtKB-UniRule"/>
</dbReference>
<gene>
    <name evidence="7 8" type="primary">mltG</name>
    <name evidence="8" type="ORF">D8I35_05175</name>
</gene>
<comment type="function">
    <text evidence="7">Functions as a peptidoglycan terminase that cleaves nascent peptidoglycan strands endolytically to terminate their elongation.</text>
</comment>
<keyword evidence="3 7" id="KW-1133">Transmembrane helix</keyword>
<dbReference type="OrthoDB" id="9814591at2"/>
<dbReference type="GO" id="GO:0071555">
    <property type="term" value="P:cell wall organization"/>
    <property type="evidence" value="ECO:0007669"/>
    <property type="project" value="UniProtKB-KW"/>
</dbReference>
<dbReference type="NCBIfam" id="TIGR00247">
    <property type="entry name" value="endolytic transglycosylase MltG"/>
    <property type="match status" value="1"/>
</dbReference>
<dbReference type="AlphaFoldDB" id="A0A3M6R163"/>